<name>A0ACB7YFJ8_9ERIC</name>
<evidence type="ECO:0000313" key="2">
    <source>
        <dbReference type="Proteomes" id="UP000828048"/>
    </source>
</evidence>
<proteinExistence type="predicted"/>
<accession>A0ACB7YFJ8</accession>
<organism evidence="1 2">
    <name type="scientific">Vaccinium darrowii</name>
    <dbReference type="NCBI Taxonomy" id="229202"/>
    <lineage>
        <taxon>Eukaryota</taxon>
        <taxon>Viridiplantae</taxon>
        <taxon>Streptophyta</taxon>
        <taxon>Embryophyta</taxon>
        <taxon>Tracheophyta</taxon>
        <taxon>Spermatophyta</taxon>
        <taxon>Magnoliopsida</taxon>
        <taxon>eudicotyledons</taxon>
        <taxon>Gunneridae</taxon>
        <taxon>Pentapetalae</taxon>
        <taxon>asterids</taxon>
        <taxon>Ericales</taxon>
        <taxon>Ericaceae</taxon>
        <taxon>Vaccinioideae</taxon>
        <taxon>Vaccinieae</taxon>
        <taxon>Vaccinium</taxon>
    </lineage>
</organism>
<protein>
    <submittedName>
        <fullName evidence="1">Uncharacterized protein</fullName>
    </submittedName>
</protein>
<comment type="caution">
    <text evidence="1">The sequence shown here is derived from an EMBL/GenBank/DDBJ whole genome shotgun (WGS) entry which is preliminary data.</text>
</comment>
<keyword evidence="2" id="KW-1185">Reference proteome</keyword>
<dbReference type="EMBL" id="CM037158">
    <property type="protein sequence ID" value="KAH7851937.1"/>
    <property type="molecule type" value="Genomic_DNA"/>
</dbReference>
<gene>
    <name evidence="1" type="ORF">Vadar_018523</name>
</gene>
<reference evidence="1 2" key="1">
    <citation type="journal article" date="2021" name="Hortic Res">
        <title>High-quality reference genome and annotation aids understanding of berry development for evergreen blueberry (Vaccinium darrowii).</title>
        <authorList>
            <person name="Yu J."/>
            <person name="Hulse-Kemp A.M."/>
            <person name="Babiker E."/>
            <person name="Staton M."/>
        </authorList>
    </citation>
    <scope>NUCLEOTIDE SEQUENCE [LARGE SCALE GENOMIC DNA]</scope>
    <source>
        <strain evidence="2">cv. NJ 8807/NJ 8810</strain>
        <tissue evidence="1">Young leaf</tissue>
    </source>
</reference>
<dbReference type="Proteomes" id="UP000828048">
    <property type="component" value="Chromosome 8"/>
</dbReference>
<evidence type="ECO:0000313" key="1">
    <source>
        <dbReference type="EMBL" id="KAH7851937.1"/>
    </source>
</evidence>
<sequence>MVNLNAQCRWKEYLQLFTAQKYHGIIGMPLWTLDHISKLARPPCFGRAAEKCHFDSLSSIVASCIGKYKSLSAHIHALMFSGTREVGMNMLDEIDVFNFLLKTRGNKQCLFWCRN</sequence>